<gene>
    <name evidence="1" type="ORF">HAX54_045592</name>
</gene>
<dbReference type="Proteomes" id="UP000823775">
    <property type="component" value="Unassembled WGS sequence"/>
</dbReference>
<comment type="caution">
    <text evidence="1">The sequence shown here is derived from an EMBL/GenBank/DDBJ whole genome shotgun (WGS) entry which is preliminary data.</text>
</comment>
<feature type="non-terminal residue" evidence="1">
    <location>
        <position position="87"/>
    </location>
</feature>
<name>A0ABS8WJV2_DATST</name>
<reference evidence="1 2" key="1">
    <citation type="journal article" date="2021" name="BMC Genomics">
        <title>Datura genome reveals duplications of psychoactive alkaloid biosynthetic genes and high mutation rate following tissue culture.</title>
        <authorList>
            <person name="Rajewski A."/>
            <person name="Carter-House D."/>
            <person name="Stajich J."/>
            <person name="Litt A."/>
        </authorList>
    </citation>
    <scope>NUCLEOTIDE SEQUENCE [LARGE SCALE GENOMIC DNA]</scope>
    <source>
        <strain evidence="1">AR-01</strain>
    </source>
</reference>
<organism evidence="1 2">
    <name type="scientific">Datura stramonium</name>
    <name type="common">Jimsonweed</name>
    <name type="synonym">Common thornapple</name>
    <dbReference type="NCBI Taxonomy" id="4076"/>
    <lineage>
        <taxon>Eukaryota</taxon>
        <taxon>Viridiplantae</taxon>
        <taxon>Streptophyta</taxon>
        <taxon>Embryophyta</taxon>
        <taxon>Tracheophyta</taxon>
        <taxon>Spermatophyta</taxon>
        <taxon>Magnoliopsida</taxon>
        <taxon>eudicotyledons</taxon>
        <taxon>Gunneridae</taxon>
        <taxon>Pentapetalae</taxon>
        <taxon>asterids</taxon>
        <taxon>lamiids</taxon>
        <taxon>Solanales</taxon>
        <taxon>Solanaceae</taxon>
        <taxon>Solanoideae</taxon>
        <taxon>Datureae</taxon>
        <taxon>Datura</taxon>
    </lineage>
</organism>
<evidence type="ECO:0000313" key="2">
    <source>
        <dbReference type="Proteomes" id="UP000823775"/>
    </source>
</evidence>
<sequence length="87" mass="9921">MAYGNSRSVRFQDDLEATNYATSNGDNVIKVKYKLDGIRQSEPASRKSDKKADRSRKSLKAKVLSRVFSEDYERVNKKILDPRGPII</sequence>
<protein>
    <submittedName>
        <fullName evidence="1">Uncharacterized protein</fullName>
    </submittedName>
</protein>
<accession>A0ABS8WJV2</accession>
<evidence type="ECO:0000313" key="1">
    <source>
        <dbReference type="EMBL" id="MCE3049720.1"/>
    </source>
</evidence>
<proteinExistence type="predicted"/>
<dbReference type="EMBL" id="JACEIK010007087">
    <property type="protein sequence ID" value="MCE3049720.1"/>
    <property type="molecule type" value="Genomic_DNA"/>
</dbReference>
<keyword evidence="2" id="KW-1185">Reference proteome</keyword>